<dbReference type="EMBL" id="WUMK01000004">
    <property type="protein sequence ID" value="MXN46040.1"/>
    <property type="molecule type" value="Genomic_DNA"/>
</dbReference>
<name>A0A6N8SH06_9HYPH</name>
<evidence type="ECO:0000313" key="2">
    <source>
        <dbReference type="Proteomes" id="UP000435802"/>
    </source>
</evidence>
<proteinExistence type="predicted"/>
<reference evidence="1 2" key="1">
    <citation type="submission" date="2019-12" db="EMBL/GenBank/DDBJ databases">
        <title>Shinella kummerowiae sp. nov., a symbiotic bacterium isolated from root nodules of the herbal legume Kummerowia stipulacea.</title>
        <authorList>
            <person name="Gao J."/>
        </authorList>
    </citation>
    <scope>NUCLEOTIDE SEQUENCE [LARGE SCALE GENOMIC DNA]</scope>
    <source>
        <strain evidence="1 2">CCBAU 25048</strain>
    </source>
</reference>
<protein>
    <submittedName>
        <fullName evidence="1">Uncharacterized protein</fullName>
    </submittedName>
</protein>
<sequence>MSVGIIEWPAEMVQGTLFVHQRHNIPASVLFEAAFNRQATATQENTNPQFGRSGMASVQDRDHVLSVNLQPGRCDINLNSVHNPNKFTGSGKIVNVGESIEIVKTAMMALVPMIGDTARLAFSTRFALGAKSRADANKSLLSVMPYKISLGDEEDFLLQANWQTNVASHKINRLVRWSSESLVMSLEQMVPGLSPQVINSEAIVGVVNLDFNTWPGHTKFTADKALDVVDALVAETMKARKNNLRFRS</sequence>
<organism evidence="1 2">
    <name type="scientific">Shinella kummerowiae</name>
    <dbReference type="NCBI Taxonomy" id="417745"/>
    <lineage>
        <taxon>Bacteria</taxon>
        <taxon>Pseudomonadati</taxon>
        <taxon>Pseudomonadota</taxon>
        <taxon>Alphaproteobacteria</taxon>
        <taxon>Hyphomicrobiales</taxon>
        <taxon>Rhizobiaceae</taxon>
        <taxon>Shinella</taxon>
    </lineage>
</organism>
<evidence type="ECO:0000313" key="1">
    <source>
        <dbReference type="EMBL" id="MXN46040.1"/>
    </source>
</evidence>
<dbReference type="Proteomes" id="UP000435802">
    <property type="component" value="Unassembled WGS sequence"/>
</dbReference>
<dbReference type="AlphaFoldDB" id="A0A6N8SH06"/>
<keyword evidence="2" id="KW-1185">Reference proteome</keyword>
<accession>A0A6N8SH06</accession>
<comment type="caution">
    <text evidence="1">The sequence shown here is derived from an EMBL/GenBank/DDBJ whole genome shotgun (WGS) entry which is preliminary data.</text>
</comment>
<dbReference type="RefSeq" id="WP_160859589.1">
    <property type="nucleotide sequence ID" value="NZ_WUMK01000004.1"/>
</dbReference>
<gene>
    <name evidence="1" type="ORF">GR138_12650</name>
</gene>